<dbReference type="GO" id="GO:0000049">
    <property type="term" value="F:tRNA binding"/>
    <property type="evidence" value="ECO:0007669"/>
    <property type="project" value="UniProtKB-UniRule"/>
</dbReference>
<keyword evidence="6 7" id="KW-0694">RNA-binding</keyword>
<dbReference type="PROSITE" id="PS00648">
    <property type="entry name" value="RIBONUCLEASE_P"/>
    <property type="match status" value="1"/>
</dbReference>
<evidence type="ECO:0000313" key="9">
    <source>
        <dbReference type="EMBL" id="KPV49036.1"/>
    </source>
</evidence>
<dbReference type="Gene3D" id="3.30.230.10">
    <property type="match status" value="1"/>
</dbReference>
<keyword evidence="3 7" id="KW-0540">Nuclease</keyword>
<dbReference type="GO" id="GO:0042781">
    <property type="term" value="F:3'-tRNA processing endoribonuclease activity"/>
    <property type="evidence" value="ECO:0007669"/>
    <property type="project" value="TreeGrafter"/>
</dbReference>
<dbReference type="InterPro" id="IPR000100">
    <property type="entry name" value="RNase_P"/>
</dbReference>
<evidence type="ECO:0000256" key="3">
    <source>
        <dbReference type="ARBA" id="ARBA00022722"/>
    </source>
</evidence>
<evidence type="ECO:0000256" key="2">
    <source>
        <dbReference type="ARBA" id="ARBA00022694"/>
    </source>
</evidence>
<evidence type="ECO:0000256" key="8">
    <source>
        <dbReference type="NCBIfam" id="TIGR00188"/>
    </source>
</evidence>
<dbReference type="Pfam" id="PF00825">
    <property type="entry name" value="Ribonuclease_P"/>
    <property type="match status" value="1"/>
</dbReference>
<keyword evidence="5 7" id="KW-0378">Hydrolase</keyword>
<dbReference type="PANTHER" id="PTHR33992:SF1">
    <property type="entry name" value="RIBONUCLEASE P PROTEIN COMPONENT"/>
    <property type="match status" value="1"/>
</dbReference>
<comment type="function">
    <text evidence="1 7">RNaseP catalyzes the removal of the 5'-leader sequence from pre-tRNA to produce the mature 5'-terminus. It can also cleave other RNA substrates such as 4.5S RNA. The protein component plays an auxiliary but essential role in vivo by binding to the 5'-leader sequence and broadening the substrate specificity of the ribozyme.</text>
</comment>
<evidence type="ECO:0000256" key="6">
    <source>
        <dbReference type="ARBA" id="ARBA00022884"/>
    </source>
</evidence>
<dbReference type="NCBIfam" id="TIGR00188">
    <property type="entry name" value="rnpA"/>
    <property type="match status" value="1"/>
</dbReference>
<evidence type="ECO:0000256" key="4">
    <source>
        <dbReference type="ARBA" id="ARBA00022759"/>
    </source>
</evidence>
<sequence length="119" mass="13444">MKRAYRLRRPDQFQRARREGRSWGSSLVALNAASNRRSGSRCGFVVSKRIGKAVERNRARRRLREAVRLAYDHIAPGWDLVFVVRTPAVATVAFPELQACVQQLLQRAGLWRGEQAAGG</sequence>
<evidence type="ECO:0000313" key="10">
    <source>
        <dbReference type="Proteomes" id="UP000050509"/>
    </source>
</evidence>
<comment type="subunit">
    <text evidence="7">Consists of a catalytic RNA component (M1 or rnpB) and a protein subunit.</text>
</comment>
<evidence type="ECO:0000256" key="5">
    <source>
        <dbReference type="ARBA" id="ARBA00022801"/>
    </source>
</evidence>
<dbReference type="PANTHER" id="PTHR33992">
    <property type="entry name" value="RIBONUCLEASE P PROTEIN COMPONENT"/>
    <property type="match status" value="1"/>
</dbReference>
<proteinExistence type="inferred from homology"/>
<dbReference type="EMBL" id="LJCR01002238">
    <property type="protein sequence ID" value="KPV49036.1"/>
    <property type="molecule type" value="Genomic_DNA"/>
</dbReference>
<keyword evidence="4 7" id="KW-0255">Endonuclease</keyword>
<reference evidence="9 10" key="1">
    <citation type="submission" date="2015-09" db="EMBL/GenBank/DDBJ databases">
        <title>Draft genome sequence of Kouleothrix aurantiaca JCM 19913.</title>
        <authorList>
            <person name="Hemp J."/>
        </authorList>
    </citation>
    <scope>NUCLEOTIDE SEQUENCE [LARGE SCALE GENOMIC DNA]</scope>
    <source>
        <strain evidence="9 10">COM-B</strain>
    </source>
</reference>
<comment type="catalytic activity">
    <reaction evidence="7">
        <text>Endonucleolytic cleavage of RNA, removing 5'-extranucleotides from tRNA precursor.</text>
        <dbReference type="EC" id="3.1.26.5"/>
    </reaction>
</comment>
<comment type="caution">
    <text evidence="9">The sequence shown here is derived from an EMBL/GenBank/DDBJ whole genome shotgun (WGS) entry which is preliminary data.</text>
</comment>
<dbReference type="InterPro" id="IPR020539">
    <property type="entry name" value="RNase_P_CS"/>
</dbReference>
<accession>A0A0P9H516</accession>
<name>A0A0P9H516_9CHLR</name>
<dbReference type="GO" id="GO:0030677">
    <property type="term" value="C:ribonuclease P complex"/>
    <property type="evidence" value="ECO:0007669"/>
    <property type="project" value="TreeGrafter"/>
</dbReference>
<dbReference type="HAMAP" id="MF_00227">
    <property type="entry name" value="RNase_P"/>
    <property type="match status" value="1"/>
</dbReference>
<dbReference type="AlphaFoldDB" id="A0A0P9H516"/>
<evidence type="ECO:0000256" key="1">
    <source>
        <dbReference type="ARBA" id="ARBA00002663"/>
    </source>
</evidence>
<dbReference type="PATRIC" id="fig|186479.3.peg.4337"/>
<evidence type="ECO:0000256" key="7">
    <source>
        <dbReference type="HAMAP-Rule" id="MF_00227"/>
    </source>
</evidence>
<dbReference type="EC" id="3.1.26.5" evidence="7 8"/>
<dbReference type="InterPro" id="IPR020568">
    <property type="entry name" value="Ribosomal_Su5_D2-typ_SF"/>
</dbReference>
<gene>
    <name evidence="7" type="primary">rnpA</name>
    <name evidence="9" type="ORF">SE17_34855</name>
</gene>
<dbReference type="Proteomes" id="UP000050509">
    <property type="component" value="Unassembled WGS sequence"/>
</dbReference>
<comment type="similarity">
    <text evidence="7">Belongs to the RnpA family.</text>
</comment>
<dbReference type="GO" id="GO:0001682">
    <property type="term" value="P:tRNA 5'-leader removal"/>
    <property type="evidence" value="ECO:0007669"/>
    <property type="project" value="UniProtKB-UniRule"/>
</dbReference>
<protein>
    <recommendedName>
        <fullName evidence="7 8">Ribonuclease P protein component</fullName>
        <shortName evidence="7">RNase P protein</shortName>
        <shortName evidence="7">RNaseP protein</shortName>
        <ecNumber evidence="7 8">3.1.26.5</ecNumber>
    </recommendedName>
    <alternativeName>
        <fullName evidence="7">Protein C5</fullName>
    </alternativeName>
</protein>
<organism evidence="9 10">
    <name type="scientific">Kouleothrix aurantiaca</name>
    <dbReference type="NCBI Taxonomy" id="186479"/>
    <lineage>
        <taxon>Bacteria</taxon>
        <taxon>Bacillati</taxon>
        <taxon>Chloroflexota</taxon>
        <taxon>Chloroflexia</taxon>
        <taxon>Chloroflexales</taxon>
        <taxon>Roseiflexineae</taxon>
        <taxon>Roseiflexaceae</taxon>
        <taxon>Kouleothrix</taxon>
    </lineage>
</organism>
<dbReference type="InterPro" id="IPR014721">
    <property type="entry name" value="Ribsml_uS5_D2-typ_fold_subgr"/>
</dbReference>
<dbReference type="GO" id="GO:0004526">
    <property type="term" value="F:ribonuclease P activity"/>
    <property type="evidence" value="ECO:0007669"/>
    <property type="project" value="UniProtKB-UniRule"/>
</dbReference>
<keyword evidence="2 7" id="KW-0819">tRNA processing</keyword>
<dbReference type="SUPFAM" id="SSF54211">
    <property type="entry name" value="Ribosomal protein S5 domain 2-like"/>
    <property type="match status" value="1"/>
</dbReference>
<keyword evidence="10" id="KW-1185">Reference proteome</keyword>